<dbReference type="PROSITE" id="PS00041">
    <property type="entry name" value="HTH_ARAC_FAMILY_1"/>
    <property type="match status" value="1"/>
</dbReference>
<evidence type="ECO:0000313" key="7">
    <source>
        <dbReference type="Proteomes" id="UP000490800"/>
    </source>
</evidence>
<evidence type="ECO:0000256" key="2">
    <source>
        <dbReference type="ARBA" id="ARBA00023125"/>
    </source>
</evidence>
<proteinExistence type="predicted"/>
<dbReference type="PANTHER" id="PTHR43280">
    <property type="entry name" value="ARAC-FAMILY TRANSCRIPTIONAL REGULATOR"/>
    <property type="match status" value="1"/>
</dbReference>
<gene>
    <name evidence="6" type="ORF">EDM21_15015</name>
</gene>
<dbReference type="InterPro" id="IPR018060">
    <property type="entry name" value="HTH_AraC"/>
</dbReference>
<dbReference type="EMBL" id="RHLK01000008">
    <property type="protein sequence ID" value="MVP00820.1"/>
    <property type="molecule type" value="Genomic_DNA"/>
</dbReference>
<evidence type="ECO:0000313" key="6">
    <source>
        <dbReference type="EMBL" id="MVP00820.1"/>
    </source>
</evidence>
<keyword evidence="4" id="KW-1133">Transmembrane helix</keyword>
<dbReference type="PANTHER" id="PTHR43280:SF28">
    <property type="entry name" value="HTH-TYPE TRANSCRIPTIONAL ACTIVATOR RHAS"/>
    <property type="match status" value="1"/>
</dbReference>
<keyword evidence="1" id="KW-0805">Transcription regulation</keyword>
<dbReference type="PROSITE" id="PS01124">
    <property type="entry name" value="HTH_ARAC_FAMILY_2"/>
    <property type="match status" value="1"/>
</dbReference>
<evidence type="ECO:0000256" key="1">
    <source>
        <dbReference type="ARBA" id="ARBA00023015"/>
    </source>
</evidence>
<dbReference type="AlphaFoldDB" id="A0A7X3K075"/>
<protein>
    <submittedName>
        <fullName evidence="6">Helix-turn-helix domain-containing protein</fullName>
    </submittedName>
</protein>
<evidence type="ECO:0000256" key="3">
    <source>
        <dbReference type="ARBA" id="ARBA00023163"/>
    </source>
</evidence>
<dbReference type="RefSeq" id="WP_157336664.1">
    <property type="nucleotide sequence ID" value="NZ_RHLK01000008.1"/>
</dbReference>
<feature type="domain" description="HTH araC/xylS-type" evidence="5">
    <location>
        <begin position="643"/>
        <end position="741"/>
    </location>
</feature>
<feature type="transmembrane region" description="Helical" evidence="4">
    <location>
        <begin position="292"/>
        <end position="313"/>
    </location>
</feature>
<dbReference type="SUPFAM" id="SSF46689">
    <property type="entry name" value="Homeodomain-like"/>
    <property type="match status" value="1"/>
</dbReference>
<evidence type="ECO:0000256" key="4">
    <source>
        <dbReference type="SAM" id="Phobius"/>
    </source>
</evidence>
<name>A0A7X3K075_9BACL</name>
<reference evidence="6 7" key="1">
    <citation type="journal article" date="2019" name="Microorganisms">
        <title>Paenibacillus lutrae sp. nov., A Chitinolytic Species Isolated from A River Otter in Castril Natural Park, Granada, Spain.</title>
        <authorList>
            <person name="Rodriguez M."/>
            <person name="Reina J.C."/>
            <person name="Bejar V."/>
            <person name="Llamas I."/>
        </authorList>
    </citation>
    <scope>NUCLEOTIDE SEQUENCE [LARGE SCALE GENOMIC DNA]</scope>
    <source>
        <strain evidence="6 7">N10</strain>
    </source>
</reference>
<dbReference type="GO" id="GO:0043565">
    <property type="term" value="F:sequence-specific DNA binding"/>
    <property type="evidence" value="ECO:0007669"/>
    <property type="project" value="InterPro"/>
</dbReference>
<keyword evidence="2" id="KW-0238">DNA-binding</keyword>
<dbReference type="InterPro" id="IPR009057">
    <property type="entry name" value="Homeodomain-like_sf"/>
</dbReference>
<dbReference type="GO" id="GO:0003700">
    <property type="term" value="F:DNA-binding transcription factor activity"/>
    <property type="evidence" value="ECO:0007669"/>
    <property type="project" value="InterPro"/>
</dbReference>
<sequence>MNLIKRFPFHSLFVKMLLYFLIVIVLLSSYNIWSLTFYTRNVGNEIVHYNRTLIRNTVDSFEKQYKTWKSSLLTLQHDEYVLSVQRQAEGSGKAGIDYLQIEKITAQIRGLVGQPYYHLNNVMIYYRNHAFLLEKDGLVDEDRMFDYYYVNKSYPLDFWKNRGNEPGFLLTLPSRTFAINPDRGNVLLLPIRTNVAGSPYEIIAFVDMQKWYETYQGRPGSQFFLLDSAGQPLFKSDETAMAEDLPAWDGKTEWILNDGTYYFYERGSESGFTYVTVIPHDNLNQNITRMNWIALLLFAATVLIGIGASFFFSRTINRPLKKMITGLNQIETELYQGSIAEFNAISDHLQGLKHERRQIKAWMESTRPMLTSYNYMARFKNIEIDPQASKDLWVGDGAFMIVVHQLRYRQLQTDRLRELMLKATAKIQEIIRLQIGSAFPLSHTFQMETQQILTIVYTGEKSGQLQQCLGRLKQIFDQDRSSYLITIAVSSLFQQSADFDQAYAEALSLIGQAKPVEETQIIWEKEPVPELTGFTTEQEHEFYVNLQAGSETACRQLVQRALEGLDRQGATSEQLQRFADHTALRIRRTVELLKIVHEWRPDTPLMLSYSVTPDQYRESLELLISEAARAIKLKREENYDIIQYVITFLETHYAEDISLDLLAQKLNMSPTYLSGYIKEKTGSNFSDQLNAVRIFKAKELLESTSLSIQEVGNSIGYRNVTSFIRMFKKETGQPPGDYRKTILRNKG</sequence>
<organism evidence="6 7">
    <name type="scientific">Paenibacillus lutrae</name>
    <dbReference type="NCBI Taxonomy" id="2078573"/>
    <lineage>
        <taxon>Bacteria</taxon>
        <taxon>Bacillati</taxon>
        <taxon>Bacillota</taxon>
        <taxon>Bacilli</taxon>
        <taxon>Bacillales</taxon>
        <taxon>Paenibacillaceae</taxon>
        <taxon>Paenibacillus</taxon>
    </lineage>
</organism>
<feature type="transmembrane region" description="Helical" evidence="4">
    <location>
        <begin position="12"/>
        <end position="33"/>
    </location>
</feature>
<dbReference type="Gene3D" id="6.10.340.10">
    <property type="match status" value="1"/>
</dbReference>
<keyword evidence="7" id="KW-1185">Reference proteome</keyword>
<dbReference type="Proteomes" id="UP000490800">
    <property type="component" value="Unassembled WGS sequence"/>
</dbReference>
<comment type="caution">
    <text evidence="6">The sequence shown here is derived from an EMBL/GenBank/DDBJ whole genome shotgun (WGS) entry which is preliminary data.</text>
</comment>
<dbReference type="InterPro" id="IPR018062">
    <property type="entry name" value="HTH_AraC-typ_CS"/>
</dbReference>
<dbReference type="SMART" id="SM00342">
    <property type="entry name" value="HTH_ARAC"/>
    <property type="match status" value="1"/>
</dbReference>
<keyword evidence="4" id="KW-0472">Membrane</keyword>
<accession>A0A7X3K075</accession>
<keyword evidence="4" id="KW-0812">Transmembrane</keyword>
<dbReference type="Gene3D" id="1.10.10.60">
    <property type="entry name" value="Homeodomain-like"/>
    <property type="match status" value="2"/>
</dbReference>
<keyword evidence="3" id="KW-0804">Transcription</keyword>
<evidence type="ECO:0000259" key="5">
    <source>
        <dbReference type="PROSITE" id="PS01124"/>
    </source>
</evidence>
<dbReference type="Pfam" id="PF12833">
    <property type="entry name" value="HTH_18"/>
    <property type="match status" value="1"/>
</dbReference>
<dbReference type="OrthoDB" id="2647723at2"/>